<proteinExistence type="predicted"/>
<dbReference type="eggNOG" id="COG3754">
    <property type="taxonomic scope" value="Bacteria"/>
</dbReference>
<evidence type="ECO:0000256" key="1">
    <source>
        <dbReference type="ARBA" id="ARBA00022676"/>
    </source>
</evidence>
<dbReference type="eggNOG" id="COG0438">
    <property type="taxonomic scope" value="Bacteria"/>
</dbReference>
<dbReference type="KEGG" id="pmt:PMT_0087"/>
<dbReference type="HOGENOM" id="CLU_344482_0_0_3"/>
<dbReference type="EMBL" id="BX548175">
    <property type="protein sequence ID" value="CAE20262.1"/>
    <property type="molecule type" value="Genomic_DNA"/>
</dbReference>
<keyword evidence="1" id="KW-0328">Glycosyltransferase</keyword>
<evidence type="ECO:0000256" key="2">
    <source>
        <dbReference type="ARBA" id="ARBA00022679"/>
    </source>
</evidence>
<dbReference type="Proteomes" id="UP000001423">
    <property type="component" value="Chromosome"/>
</dbReference>
<dbReference type="Pfam" id="PF00534">
    <property type="entry name" value="Glycos_transf_1"/>
    <property type="match status" value="1"/>
</dbReference>
<keyword evidence="5" id="KW-1185">Reference proteome</keyword>
<reference evidence="4 5" key="1">
    <citation type="journal article" date="2003" name="Nature">
        <title>Genome divergence in two Prochlorococcus ecotypes reflects oceanic niche differentiation.</title>
        <authorList>
            <person name="Rocap G."/>
            <person name="Larimer F.W."/>
            <person name="Lamerdin J.E."/>
            <person name="Malfatti S."/>
            <person name="Chain P."/>
            <person name="Ahlgren N.A."/>
            <person name="Arellano A."/>
            <person name="Coleman M."/>
            <person name="Hauser L."/>
            <person name="Hess W.R."/>
            <person name="Johnson Z.I."/>
            <person name="Land M.L."/>
            <person name="Lindell D."/>
            <person name="Post A.F."/>
            <person name="Regala W."/>
            <person name="Shah M."/>
            <person name="Shaw S.L."/>
            <person name="Steglich C."/>
            <person name="Sullivan M.B."/>
            <person name="Ting C.S."/>
            <person name="Tolonen A."/>
            <person name="Webb E.A."/>
            <person name="Zinser E.R."/>
            <person name="Chisholm S.W."/>
        </authorList>
    </citation>
    <scope>NUCLEOTIDE SEQUENCE [LARGE SCALE GENOMIC DNA]</scope>
    <source>
        <strain evidence="5">MIT 9313</strain>
    </source>
</reference>
<dbReference type="PANTHER" id="PTHR12526:SF629">
    <property type="entry name" value="TEICHURONIC ACID BIOSYNTHESIS GLYCOSYLTRANSFERASE TUAH-RELATED"/>
    <property type="match status" value="1"/>
</dbReference>
<accession>Q7V971</accession>
<dbReference type="CAZy" id="GT4">
    <property type="family name" value="Glycosyltransferase Family 4"/>
</dbReference>
<organism evidence="4 5">
    <name type="scientific">Prochlorococcus marinus (strain MIT 9313)</name>
    <dbReference type="NCBI Taxonomy" id="74547"/>
    <lineage>
        <taxon>Bacteria</taxon>
        <taxon>Bacillati</taxon>
        <taxon>Cyanobacteriota</taxon>
        <taxon>Cyanophyceae</taxon>
        <taxon>Synechococcales</taxon>
        <taxon>Prochlorococcaceae</taxon>
        <taxon>Prochlorococcus</taxon>
    </lineage>
</organism>
<dbReference type="SUPFAM" id="SSF53756">
    <property type="entry name" value="UDP-Glycosyltransferase/glycogen phosphorylase"/>
    <property type="match status" value="1"/>
</dbReference>
<keyword evidence="2 4" id="KW-0808">Transferase</keyword>
<dbReference type="GO" id="GO:0016757">
    <property type="term" value="F:glycosyltransferase activity"/>
    <property type="evidence" value="ECO:0007669"/>
    <property type="project" value="UniProtKB-KW"/>
</dbReference>
<evidence type="ECO:0000259" key="3">
    <source>
        <dbReference type="Pfam" id="PF00534"/>
    </source>
</evidence>
<feature type="domain" description="Glycosyl transferase family 1" evidence="3">
    <location>
        <begin position="199"/>
        <end position="371"/>
    </location>
</feature>
<evidence type="ECO:0000313" key="5">
    <source>
        <dbReference type="Proteomes" id="UP000001423"/>
    </source>
</evidence>
<dbReference type="Gene3D" id="3.40.50.2000">
    <property type="entry name" value="Glycogen Phosphorylase B"/>
    <property type="match status" value="1"/>
</dbReference>
<gene>
    <name evidence="4" type="ordered locus">PMT_0087</name>
</gene>
<dbReference type="InterPro" id="IPR001296">
    <property type="entry name" value="Glyco_trans_1"/>
</dbReference>
<dbReference type="Pfam" id="PF05045">
    <property type="entry name" value="RgpF"/>
    <property type="match status" value="1"/>
</dbReference>
<dbReference type="AlphaFoldDB" id="Q7V971"/>
<dbReference type="InterPro" id="IPR007739">
    <property type="entry name" value="RgpF"/>
</dbReference>
<sequence>MRRRAGEKKINHLKPTVVVVSHDASETGAPILALNICQELSKNANIIIILPRGGALLKEFLKNSSCVLRPRLGVIFSSLLRREFKRLPGEKLPEYAIVNSVVSAGCIQPLRALGIPTTTLIHEFSAYIRPIGILDNVAKWSNRVVFSSPLTRDDILSSCPQFNNASIKVLPQGPCKRPGNSNQAKLKNKKIDDAWNFLENLDSNSILILAAGAIQPRKGVDLFIAVADELRKKCKHMPLQFAWIGSGYDPVHDFNVSLWVEDQIHRSGLNGELRILDHSSAYNRLMNRADIFLVTSRLDPLPNVAIDAMLAGKPMLCFEKACGMANLLLEDPILGNALVASYLNTSSMAEKAANLVNGYEQRQLIAKRSKEKAQEWFNMSHYIKELKSIAEETVKEEKILKEEFKILASKRIIDQEFCFKNSKLSKRSEILHYLVSWRNEVWPRKPFPGFHPGIYKEQILEDAPCPDPLIHYLKENQPKGEWNVPMITPASSLQQQDSETTIALHVHVHYPELLDTILNALNYNKIRPDLFLSCTNHENHSEIQCKSAGANCTLKSIITTPNRGRDIGPLLTEIGKELDTKYEIYGHLHTKKSALLPGKQGCSWRDFLISNLVGMQDIAMADRIVTALKKNPKLGLVFADDPTCVGWSGNRKHADILANKLNLGPLPRCFDFPVGTMFWAKKGALTELYNLNLGWEDYPQEPLGYDGTILHAIERLLPIIAAKQGFTYNLTNVPGVNR</sequence>
<name>Q7V971_PROMM</name>
<evidence type="ECO:0000313" key="4">
    <source>
        <dbReference type="EMBL" id="CAE20262.1"/>
    </source>
</evidence>
<dbReference type="PANTHER" id="PTHR12526">
    <property type="entry name" value="GLYCOSYLTRANSFERASE"/>
    <property type="match status" value="1"/>
</dbReference>
<protein>
    <submittedName>
        <fullName evidence="4">Glycosyltransferase</fullName>
    </submittedName>
</protein>